<evidence type="ECO:0000313" key="3">
    <source>
        <dbReference type="Proteomes" id="UP000597444"/>
    </source>
</evidence>
<dbReference type="EMBL" id="BNJK01000002">
    <property type="protein sequence ID" value="GHO98364.1"/>
    <property type="molecule type" value="Genomic_DNA"/>
</dbReference>
<evidence type="ECO:0000313" key="2">
    <source>
        <dbReference type="EMBL" id="GHO98364.1"/>
    </source>
</evidence>
<evidence type="ECO:0000256" key="1">
    <source>
        <dbReference type="SAM" id="MobiDB-lite"/>
    </source>
</evidence>
<name>A0A8J3N4S8_9CHLR</name>
<sequence>MKNVTQLLLLSDYPEEEEAMRRESIWLRYTGDYNEYYVTQDDYENALRPLVMKLRICGTCWQHYDTDANPPRPCVSRRICMQCMLAKHEGLRFLEAKSVNDDGEITYAFINEAGEVFTSRENYDGDISKDITYSLKQNGFTAPEQHKPLRADQEVRLHASHFTIYGDLNHSSVVVADYNDSWEKLHITFLLYKYAGYKELTKRGEGKILYEKAEAILQRTKRGSYYYIDGRQQSRIWDSDIYPLIAKMESAVYDLSLEFGPPLAIQEKVAPLPSEQSDEEVQSSPQVGEQKKKRGRPPALRIVQSEDTDVANLSDDEVAGDPPESIDETRVIGAIHLAEDTANGNPEGKETTGEQIETETSN</sequence>
<protein>
    <submittedName>
        <fullName evidence="2">Uncharacterized protein</fullName>
    </submittedName>
</protein>
<accession>A0A8J3N4S8</accession>
<comment type="caution">
    <text evidence="2">The sequence shown here is derived from an EMBL/GenBank/DDBJ whole genome shotgun (WGS) entry which is preliminary data.</text>
</comment>
<organism evidence="2 3">
    <name type="scientific">Reticulibacter mediterranei</name>
    <dbReference type="NCBI Taxonomy" id="2778369"/>
    <lineage>
        <taxon>Bacteria</taxon>
        <taxon>Bacillati</taxon>
        <taxon>Chloroflexota</taxon>
        <taxon>Ktedonobacteria</taxon>
        <taxon>Ktedonobacterales</taxon>
        <taxon>Reticulibacteraceae</taxon>
        <taxon>Reticulibacter</taxon>
    </lineage>
</organism>
<feature type="compositionally biased region" description="Acidic residues" evidence="1">
    <location>
        <begin position="306"/>
        <end position="319"/>
    </location>
</feature>
<dbReference type="Proteomes" id="UP000597444">
    <property type="component" value="Unassembled WGS sequence"/>
</dbReference>
<keyword evidence="3" id="KW-1185">Reference proteome</keyword>
<dbReference type="AlphaFoldDB" id="A0A8J3N4S8"/>
<reference evidence="2" key="1">
    <citation type="submission" date="2020-10" db="EMBL/GenBank/DDBJ databases">
        <title>Taxonomic study of unclassified bacteria belonging to the class Ktedonobacteria.</title>
        <authorList>
            <person name="Yabe S."/>
            <person name="Wang C.M."/>
            <person name="Zheng Y."/>
            <person name="Sakai Y."/>
            <person name="Cavaletti L."/>
            <person name="Monciardini P."/>
            <person name="Donadio S."/>
        </authorList>
    </citation>
    <scope>NUCLEOTIDE SEQUENCE</scope>
    <source>
        <strain evidence="2">ID150040</strain>
    </source>
</reference>
<feature type="region of interest" description="Disordered" evidence="1">
    <location>
        <begin position="271"/>
        <end position="362"/>
    </location>
</feature>
<gene>
    <name evidence="2" type="ORF">KSF_084120</name>
</gene>
<proteinExistence type="predicted"/>
<feature type="compositionally biased region" description="Polar residues" evidence="1">
    <location>
        <begin position="353"/>
        <end position="362"/>
    </location>
</feature>
<dbReference type="RefSeq" id="WP_220209116.1">
    <property type="nucleotide sequence ID" value="NZ_BNJK01000002.1"/>
</dbReference>